<dbReference type="EMBL" id="FSHM01000004">
    <property type="protein sequence ID" value="SIB22430.1"/>
    <property type="molecule type" value="Genomic_DNA"/>
</dbReference>
<evidence type="ECO:0000313" key="1">
    <source>
        <dbReference type="EMBL" id="SIB22430.1"/>
    </source>
</evidence>
<evidence type="ECO:0008006" key="3">
    <source>
        <dbReference type="Google" id="ProtNLM"/>
    </source>
</evidence>
<reference evidence="1 2" key="1">
    <citation type="submission" date="2016-11" db="EMBL/GenBank/DDBJ databases">
        <authorList>
            <consortium name="Pathogen Informatics"/>
        </authorList>
    </citation>
    <scope>NUCLEOTIDE SEQUENCE [LARGE SCALE GENOMIC DNA]</scope>
    <source>
        <strain evidence="1 2">104</strain>
    </source>
</reference>
<protein>
    <recommendedName>
        <fullName evidence="3">Chorismate mutase</fullName>
    </recommendedName>
</protein>
<comment type="caution">
    <text evidence="1">The sequence shown here is derived from an EMBL/GenBank/DDBJ whole genome shotgun (WGS) entry which is preliminary data.</text>
</comment>
<accession>A0AB38D0Z0</accession>
<name>A0AB38D0Z0_9MYCO</name>
<sequence>MKASEKWVERTMLTEIIGQIDAQIRTLVEQRAAVCQEITALGFQPPLRTI</sequence>
<dbReference type="AlphaFoldDB" id="A0AB38D0Z0"/>
<dbReference type="Proteomes" id="UP000185210">
    <property type="component" value="Unassembled WGS sequence"/>
</dbReference>
<evidence type="ECO:0000313" key="2">
    <source>
        <dbReference type="Proteomes" id="UP000185210"/>
    </source>
</evidence>
<gene>
    <name evidence="1" type="ORF">SAMEA2070301_03286</name>
</gene>
<proteinExistence type="predicted"/>
<organism evidence="1 2">
    <name type="scientific">Mycobacteroides abscessus subsp. abscessus</name>
    <dbReference type="NCBI Taxonomy" id="1185650"/>
    <lineage>
        <taxon>Bacteria</taxon>
        <taxon>Bacillati</taxon>
        <taxon>Actinomycetota</taxon>
        <taxon>Actinomycetes</taxon>
        <taxon>Mycobacteriales</taxon>
        <taxon>Mycobacteriaceae</taxon>
        <taxon>Mycobacteroides</taxon>
        <taxon>Mycobacteroides abscessus</taxon>
    </lineage>
</organism>